<comment type="caution">
    <text evidence="6">The sequence shown here is derived from an EMBL/GenBank/DDBJ whole genome shotgun (WGS) entry which is preliminary data.</text>
</comment>
<evidence type="ECO:0000256" key="2">
    <source>
        <dbReference type="ARBA" id="ARBA00022679"/>
    </source>
</evidence>
<comment type="subunit">
    <text evidence="5">RNAP is composed of a core of 2 alpha, a beta and a beta' subunit. The core is associated with a delta subunit, and at least one of epsilon or omega. When a sigma factor is associated with the core the holoenzyme is formed, which can initiate transcription.</text>
</comment>
<comment type="similarity">
    <text evidence="5">Belongs to the RNA polymerase subunit epsilon family.</text>
</comment>
<evidence type="ECO:0000313" key="6">
    <source>
        <dbReference type="EMBL" id="MDQ0272449.1"/>
    </source>
</evidence>
<name>A0ABU0ANL3_9BACI</name>
<dbReference type="EMBL" id="JAUSUB010000023">
    <property type="protein sequence ID" value="MDQ0272449.1"/>
    <property type="molecule type" value="Genomic_DNA"/>
</dbReference>
<evidence type="ECO:0000313" key="7">
    <source>
        <dbReference type="Proteomes" id="UP001238088"/>
    </source>
</evidence>
<dbReference type="HAMAP" id="MF_01553">
    <property type="entry name" value="RNApol_bact_RpoY"/>
    <property type="match status" value="1"/>
</dbReference>
<dbReference type="NCBIfam" id="NF010188">
    <property type="entry name" value="PRK13667.1"/>
    <property type="match status" value="1"/>
</dbReference>
<dbReference type="Proteomes" id="UP001238088">
    <property type="component" value="Unassembled WGS sequence"/>
</dbReference>
<evidence type="ECO:0000256" key="1">
    <source>
        <dbReference type="ARBA" id="ARBA00022478"/>
    </source>
</evidence>
<keyword evidence="7" id="KW-1185">Reference proteome</keyword>
<keyword evidence="3 5" id="KW-0548">Nucleotidyltransferase</keyword>
<dbReference type="Pfam" id="PF07288">
    <property type="entry name" value="RpoY"/>
    <property type="match status" value="1"/>
</dbReference>
<comment type="catalytic activity">
    <reaction evidence="5">
        <text>RNA(n) + a ribonucleoside 5'-triphosphate = RNA(n+1) + diphosphate</text>
        <dbReference type="Rhea" id="RHEA:21248"/>
        <dbReference type="Rhea" id="RHEA-COMP:14527"/>
        <dbReference type="Rhea" id="RHEA-COMP:17342"/>
        <dbReference type="ChEBI" id="CHEBI:33019"/>
        <dbReference type="ChEBI" id="CHEBI:61557"/>
        <dbReference type="ChEBI" id="CHEBI:140395"/>
        <dbReference type="EC" id="2.7.7.6"/>
    </reaction>
</comment>
<evidence type="ECO:0000256" key="3">
    <source>
        <dbReference type="ARBA" id="ARBA00022695"/>
    </source>
</evidence>
<accession>A0ABU0ANL3</accession>
<sequence length="70" mass="8439">MIFKVYYQESAKEVPVREKTKTVFIEGKTEREVRTKLKTRPFNIEFVTAVDGEFLEYEKQNEDYKVLEIE</sequence>
<evidence type="ECO:0000256" key="4">
    <source>
        <dbReference type="ARBA" id="ARBA00023163"/>
    </source>
</evidence>
<reference evidence="6 7" key="1">
    <citation type="submission" date="2023-07" db="EMBL/GenBank/DDBJ databases">
        <title>Genomic Encyclopedia of Type Strains, Phase IV (KMG-IV): sequencing the most valuable type-strain genomes for metagenomic binning, comparative biology and taxonomic classification.</title>
        <authorList>
            <person name="Goeker M."/>
        </authorList>
    </citation>
    <scope>NUCLEOTIDE SEQUENCE [LARGE SCALE GENOMIC DNA]</scope>
    <source>
        <strain evidence="6 7">DSM 23494</strain>
    </source>
</reference>
<gene>
    <name evidence="5" type="primary">rpoY</name>
    <name evidence="6" type="ORF">J2S17_004341</name>
</gene>
<dbReference type="RefSeq" id="WP_307477780.1">
    <property type="nucleotide sequence ID" value="NZ_JAUSUB010000023.1"/>
</dbReference>
<protein>
    <recommendedName>
        <fullName evidence="5">DNA-directed RNA polymerase subunit epsilon</fullName>
        <shortName evidence="5">RNAP epsilon subunit</shortName>
        <ecNumber evidence="5">2.7.7.6</ecNumber>
    </recommendedName>
    <alternativeName>
        <fullName evidence="5">RNA polymerase epsilon subunit</fullName>
    </alternativeName>
    <alternativeName>
        <fullName evidence="5">Transcriptase subunit epsilon</fullName>
    </alternativeName>
</protein>
<dbReference type="EC" id="2.7.7.6" evidence="5"/>
<dbReference type="InterPro" id="IPR009907">
    <property type="entry name" value="RpoY"/>
</dbReference>
<organism evidence="6 7">
    <name type="scientific">Cytobacillus purgationiresistens</name>
    <dbReference type="NCBI Taxonomy" id="863449"/>
    <lineage>
        <taxon>Bacteria</taxon>
        <taxon>Bacillati</taxon>
        <taxon>Bacillota</taxon>
        <taxon>Bacilli</taxon>
        <taxon>Bacillales</taxon>
        <taxon>Bacillaceae</taxon>
        <taxon>Cytobacillus</taxon>
    </lineage>
</organism>
<proteinExistence type="inferred from homology"/>
<comment type="function">
    <text evidence="5">A non-essential component of RNA polymerase (RNAP).</text>
</comment>
<keyword evidence="2 5" id="KW-0808">Transferase</keyword>
<keyword evidence="4 5" id="KW-0804">Transcription</keyword>
<evidence type="ECO:0000256" key="5">
    <source>
        <dbReference type="HAMAP-Rule" id="MF_01553"/>
    </source>
</evidence>
<dbReference type="Gene3D" id="3.10.20.730">
    <property type="entry name" value="RNAP, epsilon subunit-like"/>
    <property type="match status" value="1"/>
</dbReference>
<keyword evidence="1 5" id="KW-0240">DNA-directed RNA polymerase</keyword>